<protein>
    <recommendedName>
        <fullName evidence="4">Secreted protein</fullName>
    </recommendedName>
</protein>
<evidence type="ECO:0000313" key="3">
    <source>
        <dbReference type="Proteomes" id="UP001499942"/>
    </source>
</evidence>
<keyword evidence="3" id="KW-1185">Reference proteome</keyword>
<dbReference type="Proteomes" id="UP001499942">
    <property type="component" value="Unassembled WGS sequence"/>
</dbReference>
<name>A0ABP6A5G2_9ACTN</name>
<evidence type="ECO:0008006" key="4">
    <source>
        <dbReference type="Google" id="ProtNLM"/>
    </source>
</evidence>
<feature type="transmembrane region" description="Helical" evidence="1">
    <location>
        <begin position="58"/>
        <end position="79"/>
    </location>
</feature>
<dbReference type="EMBL" id="BAAASR010000027">
    <property type="protein sequence ID" value="GAA2508933.1"/>
    <property type="molecule type" value="Genomic_DNA"/>
</dbReference>
<keyword evidence="1" id="KW-0472">Membrane</keyword>
<accession>A0ABP6A5G2</accession>
<gene>
    <name evidence="2" type="ORF">GCM10010393_47170</name>
</gene>
<proteinExistence type="predicted"/>
<evidence type="ECO:0000256" key="1">
    <source>
        <dbReference type="SAM" id="Phobius"/>
    </source>
</evidence>
<reference evidence="3" key="1">
    <citation type="journal article" date="2019" name="Int. J. Syst. Evol. Microbiol.">
        <title>The Global Catalogue of Microorganisms (GCM) 10K type strain sequencing project: providing services to taxonomists for standard genome sequencing and annotation.</title>
        <authorList>
            <consortium name="The Broad Institute Genomics Platform"/>
            <consortium name="The Broad Institute Genome Sequencing Center for Infectious Disease"/>
            <person name="Wu L."/>
            <person name="Ma J."/>
        </authorList>
    </citation>
    <scope>NUCLEOTIDE SEQUENCE [LARGE SCALE GENOMIC DNA]</scope>
    <source>
        <strain evidence="3">JCM 5062</strain>
    </source>
</reference>
<keyword evidence="1" id="KW-0812">Transmembrane</keyword>
<comment type="caution">
    <text evidence="2">The sequence shown here is derived from an EMBL/GenBank/DDBJ whole genome shotgun (WGS) entry which is preliminary data.</text>
</comment>
<keyword evidence="1" id="KW-1133">Transmembrane helix</keyword>
<sequence length="163" mass="18490">MLVRGSWSSGWRWAVRTRHQAEHQTKHQTKHQAEYQAEREAAYGWKPGALRRARRRQAVALSATAVLLSGIALAAHTHAAEKDVYVASCRTSVEGSRVTAYCHNPNPGTDRVQLHVECARWWDIDSDSAPVEVGPTAYAELTQRCWKEVREAWISHQPVPDRR</sequence>
<organism evidence="2 3">
    <name type="scientific">Streptomyces gobitricini</name>
    <dbReference type="NCBI Taxonomy" id="68211"/>
    <lineage>
        <taxon>Bacteria</taxon>
        <taxon>Bacillati</taxon>
        <taxon>Actinomycetota</taxon>
        <taxon>Actinomycetes</taxon>
        <taxon>Kitasatosporales</taxon>
        <taxon>Streptomycetaceae</taxon>
        <taxon>Streptomyces</taxon>
    </lineage>
</organism>
<evidence type="ECO:0000313" key="2">
    <source>
        <dbReference type="EMBL" id="GAA2508933.1"/>
    </source>
</evidence>